<name>A0A8H3J7M5_9LECA</name>
<organism evidence="1 2">
    <name type="scientific">Imshaugia aleurites</name>
    <dbReference type="NCBI Taxonomy" id="172621"/>
    <lineage>
        <taxon>Eukaryota</taxon>
        <taxon>Fungi</taxon>
        <taxon>Dikarya</taxon>
        <taxon>Ascomycota</taxon>
        <taxon>Pezizomycotina</taxon>
        <taxon>Lecanoromycetes</taxon>
        <taxon>OSLEUM clade</taxon>
        <taxon>Lecanoromycetidae</taxon>
        <taxon>Lecanorales</taxon>
        <taxon>Lecanorineae</taxon>
        <taxon>Parmeliaceae</taxon>
        <taxon>Imshaugia</taxon>
    </lineage>
</organism>
<comment type="caution">
    <text evidence="1">The sequence shown here is derived from an EMBL/GenBank/DDBJ whole genome shotgun (WGS) entry which is preliminary data.</text>
</comment>
<dbReference type="AlphaFoldDB" id="A0A8H3J7M5"/>
<evidence type="ECO:0000313" key="2">
    <source>
        <dbReference type="Proteomes" id="UP000664534"/>
    </source>
</evidence>
<protein>
    <submittedName>
        <fullName evidence="1">Uncharacterized protein</fullName>
    </submittedName>
</protein>
<reference evidence="1" key="1">
    <citation type="submission" date="2021-03" db="EMBL/GenBank/DDBJ databases">
        <authorList>
            <person name="Tagirdzhanova G."/>
        </authorList>
    </citation>
    <scope>NUCLEOTIDE SEQUENCE</scope>
</reference>
<gene>
    <name evidence="1" type="ORF">IMSHALPRED_003460</name>
</gene>
<keyword evidence="2" id="KW-1185">Reference proteome</keyword>
<evidence type="ECO:0000313" key="1">
    <source>
        <dbReference type="EMBL" id="CAF9942292.1"/>
    </source>
</evidence>
<accession>A0A8H3J7M5</accession>
<proteinExistence type="predicted"/>
<dbReference type="Proteomes" id="UP000664534">
    <property type="component" value="Unassembled WGS sequence"/>
</dbReference>
<dbReference type="EMBL" id="CAJPDT010000178">
    <property type="protein sequence ID" value="CAF9942292.1"/>
    <property type="molecule type" value="Genomic_DNA"/>
</dbReference>
<sequence>MADNVVLSPALRSDISALAAIWPITMRINPVMDFVFSNQTYDSSAPFAYILRVYERALQQGTSHFVKATCRKTGKVVGFAGFKVRNGAEKDELNVKELQPRPPLLDNSDRELYNLYFGGRARK</sequence>